<name>A0A8S1J5W3_9CHLO</name>
<comment type="caution">
    <text evidence="1">The sequence shown here is derived from an EMBL/GenBank/DDBJ whole genome shotgun (WGS) entry which is preliminary data.</text>
</comment>
<accession>A0A8S1J5W3</accession>
<dbReference type="AlphaFoldDB" id="A0A8S1J5W3"/>
<dbReference type="Proteomes" id="UP000708148">
    <property type="component" value="Unassembled WGS sequence"/>
</dbReference>
<proteinExistence type="predicted"/>
<evidence type="ECO:0000313" key="2">
    <source>
        <dbReference type="Proteomes" id="UP000708148"/>
    </source>
</evidence>
<sequence>MMAIHRLNLSGHAQTSTTCIMVTAGPFAKFTMQDGPTVDFLPSLHTPMSFAAGIFCSPYRIQWMPIADSVNKCLVGGAPSCLLFGFGTLLVTPRQPLLF</sequence>
<reference evidence="1" key="1">
    <citation type="submission" date="2020-12" db="EMBL/GenBank/DDBJ databases">
        <authorList>
            <person name="Iha C."/>
        </authorList>
    </citation>
    <scope>NUCLEOTIDE SEQUENCE</scope>
</reference>
<protein>
    <submittedName>
        <fullName evidence="1">Uncharacterized protein</fullName>
    </submittedName>
</protein>
<gene>
    <name evidence="1" type="ORF">OSTQU699_LOCUS4255</name>
</gene>
<evidence type="ECO:0000313" key="1">
    <source>
        <dbReference type="EMBL" id="CAD7698896.1"/>
    </source>
</evidence>
<keyword evidence="2" id="KW-1185">Reference proteome</keyword>
<dbReference type="EMBL" id="CAJHUC010000909">
    <property type="protein sequence ID" value="CAD7698896.1"/>
    <property type="molecule type" value="Genomic_DNA"/>
</dbReference>
<organism evidence="1 2">
    <name type="scientific">Ostreobium quekettii</name>
    <dbReference type="NCBI Taxonomy" id="121088"/>
    <lineage>
        <taxon>Eukaryota</taxon>
        <taxon>Viridiplantae</taxon>
        <taxon>Chlorophyta</taxon>
        <taxon>core chlorophytes</taxon>
        <taxon>Ulvophyceae</taxon>
        <taxon>TCBD clade</taxon>
        <taxon>Bryopsidales</taxon>
        <taxon>Ostreobineae</taxon>
        <taxon>Ostreobiaceae</taxon>
        <taxon>Ostreobium</taxon>
    </lineage>
</organism>